<dbReference type="AlphaFoldDB" id="A0A133VR53"/>
<protein>
    <submittedName>
        <fullName evidence="1">Uncharacterized protein</fullName>
    </submittedName>
</protein>
<dbReference type="Proteomes" id="UP000070248">
    <property type="component" value="Unassembled WGS sequence"/>
</dbReference>
<comment type="caution">
    <text evidence="1">The sequence shown here is derived from an EMBL/GenBank/DDBJ whole genome shotgun (WGS) entry which is preliminary data.</text>
</comment>
<name>A0A133VR53_9EURY</name>
<gene>
    <name evidence="1" type="ORF">AKJ59_00345</name>
</gene>
<accession>A0A133VR53</accession>
<evidence type="ECO:0000313" key="2">
    <source>
        <dbReference type="Proteomes" id="UP000070248"/>
    </source>
</evidence>
<dbReference type="EMBL" id="LHYL01000003">
    <property type="protein sequence ID" value="KXB08891.1"/>
    <property type="molecule type" value="Genomic_DNA"/>
</dbReference>
<organism evidence="1 2">
    <name type="scientific">candidate division MSBL1 archaeon SCGC-AAA385M02</name>
    <dbReference type="NCBI Taxonomy" id="1698287"/>
    <lineage>
        <taxon>Archaea</taxon>
        <taxon>Methanobacteriati</taxon>
        <taxon>Methanobacteriota</taxon>
        <taxon>candidate division MSBL1</taxon>
    </lineage>
</organism>
<proteinExistence type="predicted"/>
<reference evidence="1 2" key="1">
    <citation type="journal article" date="2016" name="Sci. Rep.">
        <title>Metabolic traits of an uncultured archaeal lineage -MSBL1- from brine pools of the Red Sea.</title>
        <authorList>
            <person name="Mwirichia R."/>
            <person name="Alam I."/>
            <person name="Rashid M."/>
            <person name="Vinu M."/>
            <person name="Ba-Alawi W."/>
            <person name="Anthony Kamau A."/>
            <person name="Kamanda Ngugi D."/>
            <person name="Goker M."/>
            <person name="Klenk H.P."/>
            <person name="Bajic V."/>
            <person name="Stingl U."/>
        </authorList>
    </citation>
    <scope>NUCLEOTIDE SEQUENCE [LARGE SCALE GENOMIC DNA]</scope>
    <source>
        <strain evidence="1">SCGC-AAA385M02</strain>
    </source>
</reference>
<sequence>MQFFYFQKSLPLCCHFGKNVKLGEGIFLEKNFEKKNTISQKKMWKLGKFFHGLFFKKIPSKMPT</sequence>
<keyword evidence="2" id="KW-1185">Reference proteome</keyword>
<evidence type="ECO:0000313" key="1">
    <source>
        <dbReference type="EMBL" id="KXB08891.1"/>
    </source>
</evidence>